<proteinExistence type="predicted"/>
<dbReference type="STRING" id="610130.Closa_0549"/>
<protein>
    <recommendedName>
        <fullName evidence="4">Glycosyltransferase RgtA/B/C/D-like domain-containing protein</fullName>
    </recommendedName>
</protein>
<dbReference type="PaxDb" id="610130-Closa_0549"/>
<dbReference type="RefSeq" id="WP_013271279.1">
    <property type="nucleotide sequence ID" value="NC_014376.1"/>
</dbReference>
<keyword evidence="1" id="KW-0472">Membrane</keyword>
<dbReference type="OrthoDB" id="6008354at2"/>
<feature type="transmembrane region" description="Helical" evidence="1">
    <location>
        <begin position="93"/>
        <end position="111"/>
    </location>
</feature>
<evidence type="ECO:0000313" key="3">
    <source>
        <dbReference type="Proteomes" id="UP000001662"/>
    </source>
</evidence>
<feature type="transmembrane region" description="Helical" evidence="1">
    <location>
        <begin position="150"/>
        <end position="167"/>
    </location>
</feature>
<dbReference type="eggNOG" id="ENOG5032U6P">
    <property type="taxonomic scope" value="Bacteria"/>
</dbReference>
<accession>D9R4J7</accession>
<feature type="transmembrane region" description="Helical" evidence="1">
    <location>
        <begin position="14"/>
        <end position="32"/>
    </location>
</feature>
<dbReference type="HOGENOM" id="CLU_596868_0_0_9"/>
<dbReference type="AlphaFoldDB" id="D9R4J7"/>
<gene>
    <name evidence="2" type="ordered locus">Closa_0549</name>
</gene>
<feature type="transmembrane region" description="Helical" evidence="1">
    <location>
        <begin position="441"/>
        <end position="459"/>
    </location>
</feature>
<keyword evidence="3" id="KW-1185">Reference proteome</keyword>
<keyword evidence="1" id="KW-0812">Transmembrane</keyword>
<dbReference type="EMBL" id="CP002109">
    <property type="protein sequence ID" value="ADL03181.1"/>
    <property type="molecule type" value="Genomic_DNA"/>
</dbReference>
<dbReference type="Proteomes" id="UP000001662">
    <property type="component" value="Chromosome"/>
</dbReference>
<feature type="transmembrane region" description="Helical" evidence="1">
    <location>
        <begin position="387"/>
        <end position="405"/>
    </location>
</feature>
<feature type="transmembrane region" description="Helical" evidence="1">
    <location>
        <begin position="70"/>
        <end position="87"/>
    </location>
</feature>
<sequence length="474" mass="55259">MEQIYYLYEKYKKYKYLMCFLIVFLIILLSNLHSSHLSFYYDASGYWELGKTFFGQGRFNILNYKEALRGYLYPLINSMFYLLAQALHLNEIFLFRSVNAVIVAFLIAVLIPKLFSLILNKEITAFQNLAFCVITTIFWRGYFLYPLSDFPALFALLAGIYIVLQNYYKRIERVQITQAIKYILAGVCIAASVNIRPSYQIIIIPFFFLLFICFYKRVSRKTAAVYIICTVVGLLICFIPQIYINYFNFQVLSPFIQTSLSSYGKSLLIQQIEWGIFMQKYETYIGNGLEPAMRYIDFQGQGILQKENISTISSIGQYIKLLFKYPVDFICIYFRHIFNGIDINYNTPYVENAYENRIIFSMVNYTLWFFFLAKVKKVKKIESGHLVKGITYIIIVLPALLSIMGAIEPRFFIPIFILCYAANCYTLNISDVLNRLKKSTLLEWISFIVFIVLCFTLSANTNLMLENATILIGN</sequence>
<feature type="transmembrane region" description="Helical" evidence="1">
    <location>
        <begin position="225"/>
        <end position="244"/>
    </location>
</feature>
<keyword evidence="1" id="KW-1133">Transmembrane helix</keyword>
<name>D9R4J7_LACSW</name>
<organism evidence="2 3">
    <name type="scientific">Lacrimispora saccharolytica (strain ATCC 35040 / DSM 2544 / NRCC 2533 / WM1)</name>
    <name type="common">Clostridium saccharolyticum</name>
    <dbReference type="NCBI Taxonomy" id="610130"/>
    <lineage>
        <taxon>Bacteria</taxon>
        <taxon>Bacillati</taxon>
        <taxon>Bacillota</taxon>
        <taxon>Clostridia</taxon>
        <taxon>Lachnospirales</taxon>
        <taxon>Lachnospiraceae</taxon>
        <taxon>Lacrimispora</taxon>
    </lineage>
</organism>
<feature type="transmembrane region" description="Helical" evidence="1">
    <location>
        <begin position="411"/>
        <end position="429"/>
    </location>
</feature>
<feature type="transmembrane region" description="Helical" evidence="1">
    <location>
        <begin position="201"/>
        <end position="218"/>
    </location>
</feature>
<feature type="transmembrane region" description="Helical" evidence="1">
    <location>
        <begin position="179"/>
        <end position="195"/>
    </location>
</feature>
<evidence type="ECO:0000256" key="1">
    <source>
        <dbReference type="SAM" id="Phobius"/>
    </source>
</evidence>
<reference evidence="2" key="1">
    <citation type="submission" date="2010-07" db="EMBL/GenBank/DDBJ databases">
        <title>Complete sequence of Clostridium saccharolyticum WM1.</title>
        <authorList>
            <consortium name="US DOE Joint Genome Institute"/>
            <person name="Lucas S."/>
            <person name="Copeland A."/>
            <person name="Lapidus A."/>
            <person name="Cheng J.-F."/>
            <person name="Bruce D."/>
            <person name="Goodwin L."/>
            <person name="Pitluck S."/>
            <person name="Chertkov O."/>
            <person name="Detter J.C."/>
            <person name="Han C."/>
            <person name="Tapia R."/>
            <person name="Land M."/>
            <person name="Hauser L."/>
            <person name="Chang Y.-J."/>
            <person name="Jeffries C."/>
            <person name="Kyrpides N."/>
            <person name="Ivanova N."/>
            <person name="Mikhailova N."/>
            <person name="Mouttaki H."/>
            <person name="Lin L."/>
            <person name="Zhou J."/>
            <person name="Hemme C.L."/>
            <person name="Woyke T."/>
        </authorList>
    </citation>
    <scope>NUCLEOTIDE SEQUENCE [LARGE SCALE GENOMIC DNA]</scope>
    <source>
        <strain evidence="2">WM1</strain>
    </source>
</reference>
<feature type="transmembrane region" description="Helical" evidence="1">
    <location>
        <begin position="358"/>
        <end position="375"/>
    </location>
</feature>
<evidence type="ECO:0008006" key="4">
    <source>
        <dbReference type="Google" id="ProtNLM"/>
    </source>
</evidence>
<evidence type="ECO:0000313" key="2">
    <source>
        <dbReference type="EMBL" id="ADL03181.1"/>
    </source>
</evidence>
<dbReference type="KEGG" id="csh:Closa_0549"/>